<evidence type="ECO:0000313" key="2">
    <source>
        <dbReference type="Proteomes" id="UP000814140"/>
    </source>
</evidence>
<gene>
    <name evidence="1" type="ORF">BV25DRAFT_1529227</name>
</gene>
<accession>A0ACB8TDC7</accession>
<dbReference type="Proteomes" id="UP000814140">
    <property type="component" value="Unassembled WGS sequence"/>
</dbReference>
<protein>
    <submittedName>
        <fullName evidence="1">Uncharacterized protein</fullName>
    </submittedName>
</protein>
<organism evidence="1 2">
    <name type="scientific">Artomyces pyxidatus</name>
    <dbReference type="NCBI Taxonomy" id="48021"/>
    <lineage>
        <taxon>Eukaryota</taxon>
        <taxon>Fungi</taxon>
        <taxon>Dikarya</taxon>
        <taxon>Basidiomycota</taxon>
        <taxon>Agaricomycotina</taxon>
        <taxon>Agaricomycetes</taxon>
        <taxon>Russulales</taxon>
        <taxon>Auriscalpiaceae</taxon>
        <taxon>Artomyces</taxon>
    </lineage>
</organism>
<name>A0ACB8TDC7_9AGAM</name>
<proteinExistence type="predicted"/>
<comment type="caution">
    <text evidence="1">The sequence shown here is derived from an EMBL/GenBank/DDBJ whole genome shotgun (WGS) entry which is preliminary data.</text>
</comment>
<dbReference type="EMBL" id="MU277193">
    <property type="protein sequence ID" value="KAI0066345.1"/>
    <property type="molecule type" value="Genomic_DNA"/>
</dbReference>
<reference evidence="1" key="1">
    <citation type="submission" date="2021-03" db="EMBL/GenBank/DDBJ databases">
        <authorList>
            <consortium name="DOE Joint Genome Institute"/>
            <person name="Ahrendt S."/>
            <person name="Looney B.P."/>
            <person name="Miyauchi S."/>
            <person name="Morin E."/>
            <person name="Drula E."/>
            <person name="Courty P.E."/>
            <person name="Chicoki N."/>
            <person name="Fauchery L."/>
            <person name="Kohler A."/>
            <person name="Kuo A."/>
            <person name="Labutti K."/>
            <person name="Pangilinan J."/>
            <person name="Lipzen A."/>
            <person name="Riley R."/>
            <person name="Andreopoulos W."/>
            <person name="He G."/>
            <person name="Johnson J."/>
            <person name="Barry K.W."/>
            <person name="Grigoriev I.V."/>
            <person name="Nagy L."/>
            <person name="Hibbett D."/>
            <person name="Henrissat B."/>
            <person name="Matheny P.B."/>
            <person name="Labbe J."/>
            <person name="Martin F."/>
        </authorList>
    </citation>
    <scope>NUCLEOTIDE SEQUENCE</scope>
    <source>
        <strain evidence="1">HHB10654</strain>
    </source>
</reference>
<reference evidence="1" key="2">
    <citation type="journal article" date="2022" name="New Phytol.">
        <title>Evolutionary transition to the ectomycorrhizal habit in the genomes of a hyperdiverse lineage of mushroom-forming fungi.</title>
        <authorList>
            <person name="Looney B."/>
            <person name="Miyauchi S."/>
            <person name="Morin E."/>
            <person name="Drula E."/>
            <person name="Courty P.E."/>
            <person name="Kohler A."/>
            <person name="Kuo A."/>
            <person name="LaButti K."/>
            <person name="Pangilinan J."/>
            <person name="Lipzen A."/>
            <person name="Riley R."/>
            <person name="Andreopoulos W."/>
            <person name="He G."/>
            <person name="Johnson J."/>
            <person name="Nolan M."/>
            <person name="Tritt A."/>
            <person name="Barry K.W."/>
            <person name="Grigoriev I.V."/>
            <person name="Nagy L.G."/>
            <person name="Hibbett D."/>
            <person name="Henrissat B."/>
            <person name="Matheny P.B."/>
            <person name="Labbe J."/>
            <person name="Martin F.M."/>
        </authorList>
    </citation>
    <scope>NUCLEOTIDE SEQUENCE</scope>
    <source>
        <strain evidence="1">HHB10654</strain>
    </source>
</reference>
<keyword evidence="2" id="KW-1185">Reference proteome</keyword>
<evidence type="ECO:0000313" key="1">
    <source>
        <dbReference type="EMBL" id="KAI0066345.1"/>
    </source>
</evidence>
<sequence>MLHPPNDVILEILERLEWRDIIACRQTCHRLKSIIEASVLLQYRIELAACGMLDGERGPHTLPVHERLERLKLYQEAWLNLTWTENNDLAHLLGRNYSDNVTTGVALGFPSRLDSTLLLQTVPSFLRGIDEDHKIFDGPTRTLVRLDLSQDLWISMNIPLHDPFDVTYYLKSISTGDAHPLAHDEGRMRPFRRAAAVDYCGNYVLQSRRADSTSSVFVHNWKTGIVESEKREYWSIGTEEYRSRNGWFLDENYILLDIFTSDATGPRPFQSSSAGCLVIVPISPSDTRSYRFFLPEFFQDLTHWAHRIISRCTGGLAQGCFYADHADRLLSLRPSLRASGSSDPQFVIDIPVRTFRAYIQSHPGDAGAPVIVPWEEWGPRGTRITLETATGSARAPRTSVHGMRRLSVRADGTSGTVTVLDYHPRRVARALARGDAKVVHGGSVGNVVTLLPCIETMVPLPEGPARSLAAGRMLAVWLCENGVLFVESLMRSRTVTNAWVYSI</sequence>